<dbReference type="CDD" id="cd00093">
    <property type="entry name" value="HTH_XRE"/>
    <property type="match status" value="1"/>
</dbReference>
<dbReference type="RefSeq" id="WP_242611120.1">
    <property type="nucleotide sequence ID" value="NZ_POQT01000031.1"/>
</dbReference>
<evidence type="ECO:0000313" key="2">
    <source>
        <dbReference type="EMBL" id="RZU32797.1"/>
    </source>
</evidence>
<dbReference type="Gene3D" id="1.10.260.40">
    <property type="entry name" value="lambda repressor-like DNA-binding domains"/>
    <property type="match status" value="1"/>
</dbReference>
<dbReference type="EMBL" id="SHKV01000001">
    <property type="protein sequence ID" value="RZU32797.1"/>
    <property type="molecule type" value="Genomic_DNA"/>
</dbReference>
<keyword evidence="3" id="KW-1185">Reference proteome</keyword>
<sequence length="273" mass="29976">MTATARRELAEFLGSRRRQLAPGTVGLPTGGNRRTPGLRREEVAMLAGVSHTWYTWLEQGRDIRPSRQVMDALARTLRLSPAEHEYLLRLSGHGGAPADRPFAGVPAHLQRLMDALAPSPVYAITASWSIVGWNRAYERLYPGVATMAPADRNLLWAVFTDPAVRDLLGDWATDSRRFLTQFRAEVGPRLADPEVVGLVTRLQEASPAFSEGWASHDVDRFTSTERRFEHPVVGTLVLEHHQLSPADAPGVQLVVYTAVEGTGTAAKLSRLAG</sequence>
<dbReference type="InterPro" id="IPR010982">
    <property type="entry name" value="Lambda_DNA-bd_dom_sf"/>
</dbReference>
<dbReference type="SMART" id="SM00530">
    <property type="entry name" value="HTH_XRE"/>
    <property type="match status" value="1"/>
</dbReference>
<dbReference type="AlphaFoldDB" id="A0A4Q7Y6Z7"/>
<gene>
    <name evidence="2" type="ORF">BKA19_2505</name>
</gene>
<evidence type="ECO:0000259" key="1">
    <source>
        <dbReference type="SMART" id="SM00530"/>
    </source>
</evidence>
<name>A0A4Q7Y6Z7_9ACTN</name>
<reference evidence="2 3" key="1">
    <citation type="submission" date="2019-02" db="EMBL/GenBank/DDBJ databases">
        <title>Sequencing the genomes of 1000 actinobacteria strains.</title>
        <authorList>
            <person name="Klenk H.-P."/>
        </authorList>
    </citation>
    <scope>NUCLEOTIDE SEQUENCE [LARGE SCALE GENOMIC DNA]</scope>
    <source>
        <strain evidence="2 3">DSM 44509</strain>
    </source>
</reference>
<dbReference type="Pfam" id="PF13560">
    <property type="entry name" value="HTH_31"/>
    <property type="match status" value="1"/>
</dbReference>
<organism evidence="2 3">
    <name type="scientific">Blastococcus saxobsidens</name>
    <dbReference type="NCBI Taxonomy" id="138336"/>
    <lineage>
        <taxon>Bacteria</taxon>
        <taxon>Bacillati</taxon>
        <taxon>Actinomycetota</taxon>
        <taxon>Actinomycetes</taxon>
        <taxon>Geodermatophilales</taxon>
        <taxon>Geodermatophilaceae</taxon>
        <taxon>Blastococcus</taxon>
    </lineage>
</organism>
<dbReference type="InterPro" id="IPR041413">
    <property type="entry name" value="MLTR_LBD"/>
</dbReference>
<proteinExistence type="predicted"/>
<dbReference type="Gene3D" id="3.30.450.180">
    <property type="match status" value="1"/>
</dbReference>
<dbReference type="Pfam" id="PF17765">
    <property type="entry name" value="MLTR_LBD"/>
    <property type="match status" value="1"/>
</dbReference>
<dbReference type="Proteomes" id="UP000292507">
    <property type="component" value="Unassembled WGS sequence"/>
</dbReference>
<protein>
    <submittedName>
        <fullName evidence="2">Helix-turn-helix protein</fullName>
    </submittedName>
</protein>
<comment type="caution">
    <text evidence="2">The sequence shown here is derived from an EMBL/GenBank/DDBJ whole genome shotgun (WGS) entry which is preliminary data.</text>
</comment>
<dbReference type="InterPro" id="IPR001387">
    <property type="entry name" value="Cro/C1-type_HTH"/>
</dbReference>
<dbReference type="PANTHER" id="PTHR35010">
    <property type="entry name" value="BLL4672 PROTEIN-RELATED"/>
    <property type="match status" value="1"/>
</dbReference>
<accession>A0A4Q7Y6Z7</accession>
<feature type="domain" description="HTH cro/C1-type" evidence="1">
    <location>
        <begin position="12"/>
        <end position="84"/>
    </location>
</feature>
<dbReference type="PANTHER" id="PTHR35010:SF2">
    <property type="entry name" value="BLL4672 PROTEIN"/>
    <property type="match status" value="1"/>
</dbReference>
<dbReference type="GO" id="GO:0003677">
    <property type="term" value="F:DNA binding"/>
    <property type="evidence" value="ECO:0007669"/>
    <property type="project" value="InterPro"/>
</dbReference>
<dbReference type="SUPFAM" id="SSF47413">
    <property type="entry name" value="lambda repressor-like DNA-binding domains"/>
    <property type="match status" value="1"/>
</dbReference>
<evidence type="ECO:0000313" key="3">
    <source>
        <dbReference type="Proteomes" id="UP000292507"/>
    </source>
</evidence>